<evidence type="ECO:0000256" key="1">
    <source>
        <dbReference type="ARBA" id="ARBA00010838"/>
    </source>
</evidence>
<dbReference type="PANTHER" id="PTHR10353">
    <property type="entry name" value="GLYCOSYL HYDROLASE"/>
    <property type="match status" value="1"/>
</dbReference>
<dbReference type="InterPro" id="IPR017853">
    <property type="entry name" value="GH"/>
</dbReference>
<proteinExistence type="inferred from homology"/>
<dbReference type="AlphaFoldDB" id="A0A834L7I2"/>
<dbReference type="Proteomes" id="UP000626092">
    <property type="component" value="Unassembled WGS sequence"/>
</dbReference>
<dbReference type="GO" id="GO:0005975">
    <property type="term" value="P:carbohydrate metabolic process"/>
    <property type="evidence" value="ECO:0007669"/>
    <property type="project" value="InterPro"/>
</dbReference>
<evidence type="ECO:0000256" key="3">
    <source>
        <dbReference type="ARBA" id="ARBA00023295"/>
    </source>
</evidence>
<dbReference type="PANTHER" id="PTHR10353:SF137">
    <property type="entry name" value="MYROSINASE 3-RELATED"/>
    <property type="match status" value="1"/>
</dbReference>
<dbReference type="GO" id="GO:0008422">
    <property type="term" value="F:beta-glucosidase activity"/>
    <property type="evidence" value="ECO:0007669"/>
    <property type="project" value="TreeGrafter"/>
</dbReference>
<evidence type="ECO:0000313" key="6">
    <source>
        <dbReference type="Proteomes" id="UP000626092"/>
    </source>
</evidence>
<evidence type="ECO:0000313" key="5">
    <source>
        <dbReference type="EMBL" id="KAF7120987.1"/>
    </source>
</evidence>
<dbReference type="Gene3D" id="3.20.20.80">
    <property type="entry name" value="Glycosidases"/>
    <property type="match status" value="1"/>
</dbReference>
<reference evidence="5" key="1">
    <citation type="submission" date="2019-11" db="EMBL/GenBank/DDBJ databases">
        <authorList>
            <person name="Liu Y."/>
            <person name="Hou J."/>
            <person name="Li T.-Q."/>
            <person name="Guan C.-H."/>
            <person name="Wu X."/>
            <person name="Wu H.-Z."/>
            <person name="Ling F."/>
            <person name="Zhang R."/>
            <person name="Shi X.-G."/>
            <person name="Ren J.-P."/>
            <person name="Chen E.-F."/>
            <person name="Sun J.-M."/>
        </authorList>
    </citation>
    <scope>NUCLEOTIDE SEQUENCE</scope>
    <source>
        <strain evidence="5">Adult_tree_wgs_1</strain>
        <tissue evidence="5">Leaves</tissue>
    </source>
</reference>
<protein>
    <submittedName>
        <fullName evidence="5">Uncharacterized protein</fullName>
    </submittedName>
</protein>
<evidence type="ECO:0000256" key="2">
    <source>
        <dbReference type="ARBA" id="ARBA00022801"/>
    </source>
</evidence>
<dbReference type="SUPFAM" id="SSF51445">
    <property type="entry name" value="(Trans)glycosidases"/>
    <property type="match status" value="1"/>
</dbReference>
<dbReference type="OrthoDB" id="65569at2759"/>
<comment type="caution">
    <text evidence="5">The sequence shown here is derived from an EMBL/GenBank/DDBJ whole genome shotgun (WGS) entry which is preliminary data.</text>
</comment>
<dbReference type="FunFam" id="3.20.20.80:FF:000020">
    <property type="entry name" value="Beta-glucosidase 12"/>
    <property type="match status" value="1"/>
</dbReference>
<keyword evidence="3" id="KW-0326">Glycosidase</keyword>
<dbReference type="PRINTS" id="PR00131">
    <property type="entry name" value="GLHYDRLASE1"/>
</dbReference>
<keyword evidence="2" id="KW-0378">Hydrolase</keyword>
<organism evidence="5 6">
    <name type="scientific">Rhododendron simsii</name>
    <name type="common">Sims's rhododendron</name>
    <dbReference type="NCBI Taxonomy" id="118357"/>
    <lineage>
        <taxon>Eukaryota</taxon>
        <taxon>Viridiplantae</taxon>
        <taxon>Streptophyta</taxon>
        <taxon>Embryophyta</taxon>
        <taxon>Tracheophyta</taxon>
        <taxon>Spermatophyta</taxon>
        <taxon>Magnoliopsida</taxon>
        <taxon>eudicotyledons</taxon>
        <taxon>Gunneridae</taxon>
        <taxon>Pentapetalae</taxon>
        <taxon>asterids</taxon>
        <taxon>Ericales</taxon>
        <taxon>Ericaceae</taxon>
        <taxon>Ericoideae</taxon>
        <taxon>Rhodoreae</taxon>
        <taxon>Rhododendron</taxon>
    </lineage>
</organism>
<sequence length="573" mass="64152">MRTLIEGGGAEDGEEAAGVVVAVDAEEGGVGGREGWLPGGRRVVATEAHRFAELMAKDVGTNKACSLEVKRWSPVVNDNQGVVSGAAMINRCLFEMAIHVVVRWYPSDIVGILSLAAMVTGLTASTKGTFTPSDALRALNRSYYPHDFSWGAASAAYQDDVENLVHLNMDAYRFSISWPRVLPRGKLSGGVNEEGIRYYNNLINDLLAKGIQPYVTLFHWDVPQALEDDYLGFLSEKIVVDFRDYTELCFQRFGDRVKHWITLNEPWSFAGGGYVVGYLAPGRCSAWLNNNCTGGNSATEPYIVAHNQLLAHAAAVATYKEKYQKSQKGEIGITLVTTWVKPLTDSSINIRAQKRSLDFKFGWFMDPITNGDYPRIMRSLVGNRLPKFSPKQSEMLKGSFDFLGLNYYTTTYAATELIFTNSLNKSYDTDPQVLLTAVKNGVPIGAQPGASWLYVYPRGLLDLLLYIKDKYNSPRIYITENGVDQTDNSTSPLPLKEALNDTVRIEYYHDHLSYLLKAIKAGVKVEGYFAWSLLDNFEWASGYTSRFGIYYTDFKKDQKRIPKLSVEWLRKFL</sequence>
<evidence type="ECO:0000256" key="4">
    <source>
        <dbReference type="RuleBase" id="RU003690"/>
    </source>
</evidence>
<name>A0A834L7I2_RHOSS</name>
<accession>A0A834L7I2</accession>
<keyword evidence="6" id="KW-1185">Reference proteome</keyword>
<dbReference type="Pfam" id="PF00232">
    <property type="entry name" value="Glyco_hydro_1"/>
    <property type="match status" value="1"/>
</dbReference>
<gene>
    <name evidence="5" type="ORF">RHSIM_Rhsim13G0225500</name>
</gene>
<dbReference type="InterPro" id="IPR001360">
    <property type="entry name" value="Glyco_hydro_1"/>
</dbReference>
<dbReference type="EMBL" id="WJXA01000013">
    <property type="protein sequence ID" value="KAF7120987.1"/>
    <property type="molecule type" value="Genomic_DNA"/>
</dbReference>
<comment type="similarity">
    <text evidence="1 4">Belongs to the glycosyl hydrolase 1 family.</text>
</comment>